<feature type="transmembrane region" description="Helical" evidence="6">
    <location>
        <begin position="155"/>
        <end position="180"/>
    </location>
</feature>
<dbReference type="SUPFAM" id="SSF103473">
    <property type="entry name" value="MFS general substrate transporter"/>
    <property type="match status" value="1"/>
</dbReference>
<evidence type="ECO:0000313" key="8">
    <source>
        <dbReference type="EMBL" id="GBQ32953.1"/>
    </source>
</evidence>
<keyword evidence="3 6" id="KW-0812">Transmembrane</keyword>
<evidence type="ECO:0000313" key="9">
    <source>
        <dbReference type="Proteomes" id="UP001060895"/>
    </source>
</evidence>
<evidence type="ECO:0000256" key="4">
    <source>
        <dbReference type="ARBA" id="ARBA00022989"/>
    </source>
</evidence>
<dbReference type="Proteomes" id="UP001060895">
    <property type="component" value="Unassembled WGS sequence"/>
</dbReference>
<dbReference type="PANTHER" id="PTHR23505:SF79">
    <property type="entry name" value="PROTEIN SPINSTER"/>
    <property type="match status" value="1"/>
</dbReference>
<feature type="domain" description="Major facilitator superfamily (MFS) profile" evidence="7">
    <location>
        <begin position="30"/>
        <end position="433"/>
    </location>
</feature>
<dbReference type="InterPro" id="IPR011701">
    <property type="entry name" value="MFS"/>
</dbReference>
<feature type="transmembrane region" description="Helical" evidence="6">
    <location>
        <begin position="192"/>
        <end position="215"/>
    </location>
</feature>
<comment type="caution">
    <text evidence="8">The sequence shown here is derived from an EMBL/GenBank/DDBJ whole genome shotgun (WGS) entry which is preliminary data.</text>
</comment>
<dbReference type="InterPro" id="IPR044770">
    <property type="entry name" value="MFS_spinster-like"/>
</dbReference>
<dbReference type="InterPro" id="IPR020846">
    <property type="entry name" value="MFS_dom"/>
</dbReference>
<feature type="transmembrane region" description="Helical" evidence="6">
    <location>
        <begin position="343"/>
        <end position="364"/>
    </location>
</feature>
<evidence type="ECO:0000256" key="6">
    <source>
        <dbReference type="SAM" id="Phobius"/>
    </source>
</evidence>
<dbReference type="InterPro" id="IPR036259">
    <property type="entry name" value="MFS_trans_sf"/>
</dbReference>
<feature type="transmembrane region" description="Helical" evidence="6">
    <location>
        <begin position="97"/>
        <end position="120"/>
    </location>
</feature>
<feature type="transmembrane region" description="Helical" evidence="6">
    <location>
        <begin position="248"/>
        <end position="267"/>
    </location>
</feature>
<keyword evidence="4 6" id="KW-1133">Transmembrane helix</keyword>
<feature type="transmembrane region" description="Helical" evidence="6">
    <location>
        <begin position="126"/>
        <end position="143"/>
    </location>
</feature>
<dbReference type="Pfam" id="PF07690">
    <property type="entry name" value="MFS_1"/>
    <property type="match status" value="1"/>
</dbReference>
<feature type="transmembrane region" description="Helical" evidence="6">
    <location>
        <begin position="310"/>
        <end position="331"/>
    </location>
</feature>
<dbReference type="PANTHER" id="PTHR23505">
    <property type="entry name" value="SPINSTER"/>
    <property type="match status" value="1"/>
</dbReference>
<protein>
    <submittedName>
        <fullName evidence="8">General substrate transporter</fullName>
    </submittedName>
</protein>
<accession>A0ABQ0PD53</accession>
<comment type="subcellular location">
    <subcellularLocation>
        <location evidence="1">Membrane</location>
        <topology evidence="1">Multi-pass membrane protein</topology>
    </subcellularLocation>
</comment>
<feature type="transmembrane region" description="Helical" evidence="6">
    <location>
        <begin position="376"/>
        <end position="398"/>
    </location>
</feature>
<keyword evidence="2" id="KW-0813">Transport</keyword>
<dbReference type="PROSITE" id="PS50850">
    <property type="entry name" value="MFS"/>
    <property type="match status" value="1"/>
</dbReference>
<gene>
    <name evidence="8" type="ORF">AA12717_4074</name>
</gene>
<proteinExistence type="predicted"/>
<evidence type="ECO:0000256" key="2">
    <source>
        <dbReference type="ARBA" id="ARBA00022448"/>
    </source>
</evidence>
<feature type="transmembrane region" description="Helical" evidence="6">
    <location>
        <begin position="64"/>
        <end position="85"/>
    </location>
</feature>
<dbReference type="Gene3D" id="1.20.1250.20">
    <property type="entry name" value="MFS general substrate transporter like domains"/>
    <property type="match status" value="1"/>
</dbReference>
<evidence type="ECO:0000259" key="7">
    <source>
        <dbReference type="PROSITE" id="PS50850"/>
    </source>
</evidence>
<evidence type="ECO:0000256" key="5">
    <source>
        <dbReference type="ARBA" id="ARBA00023136"/>
    </source>
</evidence>
<dbReference type="EMBL" id="BAQP01000525">
    <property type="protein sequence ID" value="GBQ32953.1"/>
    <property type="molecule type" value="Genomic_DNA"/>
</dbReference>
<evidence type="ECO:0000256" key="3">
    <source>
        <dbReference type="ARBA" id="ARBA00022692"/>
    </source>
</evidence>
<reference evidence="8" key="1">
    <citation type="submission" date="2013-04" db="EMBL/GenBank/DDBJ databases">
        <title>The genome sequencing project of 58 acetic acid bacteria.</title>
        <authorList>
            <person name="Okamoto-Kainuma A."/>
            <person name="Ishikawa M."/>
            <person name="Umino S."/>
            <person name="Koizumi Y."/>
            <person name="Shiwa Y."/>
            <person name="Yoshikawa H."/>
            <person name="Matsutani M."/>
            <person name="Matsushita K."/>
        </authorList>
    </citation>
    <scope>NUCLEOTIDE SEQUENCE</scope>
    <source>
        <strain evidence="8">DSM 12717</strain>
    </source>
</reference>
<organism evidence="8 9">
    <name type="scientific">Gluconacetobacter sacchari DSM 12717</name>
    <dbReference type="NCBI Taxonomy" id="1307940"/>
    <lineage>
        <taxon>Bacteria</taxon>
        <taxon>Pseudomonadati</taxon>
        <taxon>Pseudomonadota</taxon>
        <taxon>Alphaproteobacteria</taxon>
        <taxon>Acetobacterales</taxon>
        <taxon>Acetobacteraceae</taxon>
        <taxon>Gluconacetobacter</taxon>
    </lineage>
</organism>
<feature type="transmembrane region" description="Helical" evidence="6">
    <location>
        <begin position="279"/>
        <end position="298"/>
    </location>
</feature>
<sequence length="447" mass="46709">MFESGAPDGTPWEDKRMFAFAARAPRPIPTTILFCCAYVLSFVDRQILSLLIGPVKADLHLDDFQFAVLNGFAFAVLYSVLGLPISMLADRFARPPIIVGGLALWSLSTIGCGLSGGFWGLFFCRMGVGIGEAALVPAVYSFLADIVPAARLGRIIALFSAGSFVGAGLAYLSGGALMALLRPGSLPGGLVPWKLCFVIVGAPGLVLAAVIACFVHEPAARGAREARAGLLQTWTFIRGQKWLFPLHFLGYSCSAVMLFSLMAWSPAYLMRVMGMPHGVVGGFMGGVAIVCGCGGIWTSGRLIDALTTRGIVRAPVIVGAGGMAGAALLFLLSGLCGVGTAGLVFFALTFFCASFPMAPSAFVIQTVAPRSMRAQISAIMLLCNALIGLSAGSMLIGLLDDRVFTASDGIRYALPIVAIVASTAGAAMIAGTAPFYLARWRALSRGE</sequence>
<keyword evidence="9" id="KW-1185">Reference proteome</keyword>
<name>A0ABQ0PD53_9PROT</name>
<keyword evidence="5 6" id="KW-0472">Membrane</keyword>
<evidence type="ECO:0000256" key="1">
    <source>
        <dbReference type="ARBA" id="ARBA00004141"/>
    </source>
</evidence>
<feature type="transmembrane region" description="Helical" evidence="6">
    <location>
        <begin position="410"/>
        <end position="437"/>
    </location>
</feature>